<evidence type="ECO:0000313" key="2">
    <source>
        <dbReference type="EMBL" id="KAJ3606982.1"/>
    </source>
</evidence>
<evidence type="ECO:0000256" key="1">
    <source>
        <dbReference type="SAM" id="MobiDB-lite"/>
    </source>
</evidence>
<feature type="region of interest" description="Disordered" evidence="1">
    <location>
        <begin position="1"/>
        <end position="42"/>
    </location>
</feature>
<comment type="caution">
    <text evidence="2">The sequence shown here is derived from an EMBL/GenBank/DDBJ whole genome shotgun (WGS) entry which is preliminary data.</text>
</comment>
<proteinExistence type="predicted"/>
<dbReference type="EMBL" id="JANIIK010000042">
    <property type="protein sequence ID" value="KAJ3606982.1"/>
    <property type="molecule type" value="Genomic_DNA"/>
</dbReference>
<dbReference type="Proteomes" id="UP001148018">
    <property type="component" value="Unassembled WGS sequence"/>
</dbReference>
<gene>
    <name evidence="2" type="ORF">NHX12_026497</name>
</gene>
<organism evidence="2 3">
    <name type="scientific">Muraenolepis orangiensis</name>
    <name type="common">Patagonian moray cod</name>
    <dbReference type="NCBI Taxonomy" id="630683"/>
    <lineage>
        <taxon>Eukaryota</taxon>
        <taxon>Metazoa</taxon>
        <taxon>Chordata</taxon>
        <taxon>Craniata</taxon>
        <taxon>Vertebrata</taxon>
        <taxon>Euteleostomi</taxon>
        <taxon>Actinopterygii</taxon>
        <taxon>Neopterygii</taxon>
        <taxon>Teleostei</taxon>
        <taxon>Neoteleostei</taxon>
        <taxon>Acanthomorphata</taxon>
        <taxon>Zeiogadaria</taxon>
        <taxon>Gadariae</taxon>
        <taxon>Gadiformes</taxon>
        <taxon>Muraenolepidoidei</taxon>
        <taxon>Muraenolepididae</taxon>
        <taxon>Muraenolepis</taxon>
    </lineage>
</organism>
<evidence type="ECO:0000313" key="3">
    <source>
        <dbReference type="Proteomes" id="UP001148018"/>
    </source>
</evidence>
<dbReference type="AlphaFoldDB" id="A0A9Q0EF94"/>
<name>A0A9Q0EF94_9TELE</name>
<keyword evidence="3" id="KW-1185">Reference proteome</keyword>
<accession>A0A9Q0EF94</accession>
<sequence length="131" mass="14968">MMNATIRLPSGFVPRRRVSQHQTDQTEEKEPGPTGITPTHREVPRFERTVGCCLRPRTKLAATRLGFGWFQFKVLEAKGRDCIEAPLCERLGYFSPITSWQPRGPERPSLDTLFSTDTVLRKVPHSNRGYL</sequence>
<reference evidence="2" key="1">
    <citation type="submission" date="2022-07" db="EMBL/GenBank/DDBJ databases">
        <title>Chromosome-level genome of Muraenolepis orangiensis.</title>
        <authorList>
            <person name="Kim J."/>
        </authorList>
    </citation>
    <scope>NUCLEOTIDE SEQUENCE</scope>
    <source>
        <strain evidence="2">KU_S4_2022</strain>
        <tissue evidence="2">Muscle</tissue>
    </source>
</reference>
<protein>
    <submittedName>
        <fullName evidence="2">Uncharacterized protein</fullName>
    </submittedName>
</protein>